<keyword evidence="1" id="KW-0732">Signal</keyword>
<sequence length="92" mass="10090">MFSVQSQHTLLLLVLICLVITVSCNVYGNPYDPIGTYSYGKVSGFPAFSNRQTACPRPCFVDVSKGASQGLRSYESPIDTALACWIFSLDQM</sequence>
<proteinExistence type="predicted"/>
<name>A0A1D2MDL3_ORCCI</name>
<feature type="signal peptide" evidence="1">
    <location>
        <begin position="1"/>
        <end position="24"/>
    </location>
</feature>
<reference evidence="2 3" key="1">
    <citation type="journal article" date="2016" name="Genome Biol. Evol.">
        <title>Gene Family Evolution Reflects Adaptation to Soil Environmental Stressors in the Genome of the Collembolan Orchesella cincta.</title>
        <authorList>
            <person name="Faddeeva-Vakhrusheva A."/>
            <person name="Derks M.F."/>
            <person name="Anvar S.Y."/>
            <person name="Agamennone V."/>
            <person name="Suring W."/>
            <person name="Smit S."/>
            <person name="van Straalen N.M."/>
            <person name="Roelofs D."/>
        </authorList>
    </citation>
    <scope>NUCLEOTIDE SEQUENCE [LARGE SCALE GENOMIC DNA]</scope>
    <source>
        <tissue evidence="2">Mixed pool</tissue>
    </source>
</reference>
<evidence type="ECO:0000256" key="1">
    <source>
        <dbReference type="SAM" id="SignalP"/>
    </source>
</evidence>
<keyword evidence="3" id="KW-1185">Reference proteome</keyword>
<comment type="caution">
    <text evidence="2">The sequence shown here is derived from an EMBL/GenBank/DDBJ whole genome shotgun (WGS) entry which is preliminary data.</text>
</comment>
<dbReference type="EMBL" id="LJIJ01001692">
    <property type="protein sequence ID" value="ODM91043.1"/>
    <property type="molecule type" value="Genomic_DNA"/>
</dbReference>
<evidence type="ECO:0000313" key="3">
    <source>
        <dbReference type="Proteomes" id="UP000094527"/>
    </source>
</evidence>
<gene>
    <name evidence="2" type="ORF">Ocin01_15639</name>
</gene>
<protein>
    <submittedName>
        <fullName evidence="2">Zinc transporter 1</fullName>
    </submittedName>
</protein>
<evidence type="ECO:0000313" key="2">
    <source>
        <dbReference type="EMBL" id="ODM91043.1"/>
    </source>
</evidence>
<feature type="chain" id="PRO_5008903862" evidence="1">
    <location>
        <begin position="25"/>
        <end position="92"/>
    </location>
</feature>
<dbReference type="Proteomes" id="UP000094527">
    <property type="component" value="Unassembled WGS sequence"/>
</dbReference>
<organism evidence="2 3">
    <name type="scientific">Orchesella cincta</name>
    <name type="common">Springtail</name>
    <name type="synonym">Podura cincta</name>
    <dbReference type="NCBI Taxonomy" id="48709"/>
    <lineage>
        <taxon>Eukaryota</taxon>
        <taxon>Metazoa</taxon>
        <taxon>Ecdysozoa</taxon>
        <taxon>Arthropoda</taxon>
        <taxon>Hexapoda</taxon>
        <taxon>Collembola</taxon>
        <taxon>Entomobryomorpha</taxon>
        <taxon>Entomobryoidea</taxon>
        <taxon>Orchesellidae</taxon>
        <taxon>Orchesellinae</taxon>
        <taxon>Orchesella</taxon>
    </lineage>
</organism>
<dbReference type="AlphaFoldDB" id="A0A1D2MDL3"/>
<accession>A0A1D2MDL3</accession>